<dbReference type="GO" id="GO:0005737">
    <property type="term" value="C:cytoplasm"/>
    <property type="evidence" value="ECO:0007669"/>
    <property type="project" value="TreeGrafter"/>
</dbReference>
<organism evidence="4">
    <name type="scientific">Darwinula stevensoni</name>
    <dbReference type="NCBI Taxonomy" id="69355"/>
    <lineage>
        <taxon>Eukaryota</taxon>
        <taxon>Metazoa</taxon>
        <taxon>Ecdysozoa</taxon>
        <taxon>Arthropoda</taxon>
        <taxon>Crustacea</taxon>
        <taxon>Oligostraca</taxon>
        <taxon>Ostracoda</taxon>
        <taxon>Podocopa</taxon>
        <taxon>Podocopida</taxon>
        <taxon>Darwinulocopina</taxon>
        <taxon>Darwinuloidea</taxon>
        <taxon>Darwinulidae</taxon>
        <taxon>Darwinula</taxon>
    </lineage>
</organism>
<feature type="domain" description="PDZ" evidence="3">
    <location>
        <begin position="146"/>
        <end position="225"/>
    </location>
</feature>
<proteinExistence type="predicted"/>
<dbReference type="PROSITE" id="PS50106">
    <property type="entry name" value="PDZ"/>
    <property type="match status" value="2"/>
</dbReference>
<name>A0A7R8XC59_9CRUS</name>
<dbReference type="InterPro" id="IPR001478">
    <property type="entry name" value="PDZ"/>
</dbReference>
<dbReference type="AlphaFoldDB" id="A0A7R8XC59"/>
<gene>
    <name evidence="4" type="ORF">DSTB1V02_LOCUS4460</name>
</gene>
<dbReference type="Proteomes" id="UP000677054">
    <property type="component" value="Unassembled WGS sequence"/>
</dbReference>
<dbReference type="GO" id="GO:0005886">
    <property type="term" value="C:plasma membrane"/>
    <property type="evidence" value="ECO:0007669"/>
    <property type="project" value="TreeGrafter"/>
</dbReference>
<dbReference type="CDD" id="cd06794">
    <property type="entry name" value="PDZ2_syntenin-like"/>
    <property type="match status" value="1"/>
</dbReference>
<accession>A0A7R8XC59</accession>
<dbReference type="EMBL" id="LR900179">
    <property type="protein sequence ID" value="CAD7244566.1"/>
    <property type="molecule type" value="Genomic_DNA"/>
</dbReference>
<evidence type="ECO:0000256" key="1">
    <source>
        <dbReference type="ARBA" id="ARBA00022737"/>
    </source>
</evidence>
<evidence type="ECO:0000259" key="3">
    <source>
        <dbReference type="PROSITE" id="PS50106"/>
    </source>
</evidence>
<feature type="domain" description="PDZ" evidence="3">
    <location>
        <begin position="230"/>
        <end position="305"/>
    </location>
</feature>
<keyword evidence="1" id="KW-0677">Repeat</keyword>
<evidence type="ECO:0000256" key="2">
    <source>
        <dbReference type="SAM" id="MobiDB-lite"/>
    </source>
</evidence>
<dbReference type="InterPro" id="IPR036034">
    <property type="entry name" value="PDZ_sf"/>
</dbReference>
<dbReference type="EMBL" id="CAJPEV010000662">
    <property type="protein sequence ID" value="CAG0887371.1"/>
    <property type="molecule type" value="Genomic_DNA"/>
</dbReference>
<dbReference type="CDD" id="cd06721">
    <property type="entry name" value="PDZ1_syntenin-like"/>
    <property type="match status" value="1"/>
</dbReference>
<dbReference type="OrthoDB" id="10059177at2759"/>
<dbReference type="FunFam" id="2.30.42.10:FF:000043">
    <property type="entry name" value="Syntenin-1 isoform X1"/>
    <property type="match status" value="1"/>
</dbReference>
<sequence>MKTVSQRLVQVFDDKLACEKGKPKMSLYPSLEDMHVDHMLKAQMDQVRRSSEQPAAPPPYPIHPQSAPMPTSSDESLAALYPTLNEFMGLELSPAVLQAHIPDYTVDVAPCREVAVPAPASIQMIAPLSGASAGLMRAQVSHGVREVVLCKNDKGKVGLRVRAINKGIFVVIVEANSPAAMVRLRFGDQILQINGANVAGYSMDKVHEIFKKTGKNNIRVAVRDRPFERTMTLHKDSSGHIGFQFTNGKIISIVKDSSAARNGLLTEHNLLEVNGQNVVGLKDKEITKLIDEGGQIVTITIMPSFLFDHMMKHMASSLVKQVMDHTIPDL</sequence>
<feature type="region of interest" description="Disordered" evidence="2">
    <location>
        <begin position="45"/>
        <end position="74"/>
    </location>
</feature>
<evidence type="ECO:0000313" key="5">
    <source>
        <dbReference type="Proteomes" id="UP000677054"/>
    </source>
</evidence>
<dbReference type="InterPro" id="IPR051230">
    <property type="entry name" value="APP-Binding"/>
</dbReference>
<dbReference type="Gene3D" id="2.30.42.10">
    <property type="match status" value="2"/>
</dbReference>
<reference evidence="4" key="1">
    <citation type="submission" date="2020-11" db="EMBL/GenBank/DDBJ databases">
        <authorList>
            <person name="Tran Van P."/>
        </authorList>
    </citation>
    <scope>NUCLEOTIDE SEQUENCE</scope>
</reference>
<dbReference type="PANTHER" id="PTHR12345">
    <property type="entry name" value="SYNTENIN RELATED"/>
    <property type="match status" value="1"/>
</dbReference>
<dbReference type="PANTHER" id="PTHR12345:SF3">
    <property type="entry name" value="PDZ DOMAIN-CONTAINING PROTEIN"/>
    <property type="match status" value="1"/>
</dbReference>
<dbReference type="SMART" id="SM00228">
    <property type="entry name" value="PDZ"/>
    <property type="match status" value="2"/>
</dbReference>
<protein>
    <recommendedName>
        <fullName evidence="3">PDZ domain-containing protein</fullName>
    </recommendedName>
</protein>
<dbReference type="SUPFAM" id="SSF50156">
    <property type="entry name" value="PDZ domain-like"/>
    <property type="match status" value="2"/>
</dbReference>
<keyword evidence="5" id="KW-1185">Reference proteome</keyword>
<dbReference type="Pfam" id="PF00595">
    <property type="entry name" value="PDZ"/>
    <property type="match status" value="2"/>
</dbReference>
<evidence type="ECO:0000313" key="4">
    <source>
        <dbReference type="EMBL" id="CAD7244566.1"/>
    </source>
</evidence>